<evidence type="ECO:0000256" key="1">
    <source>
        <dbReference type="SAM" id="MobiDB-lite"/>
    </source>
</evidence>
<dbReference type="HOGENOM" id="CLU_1610481_0_0_1"/>
<dbReference type="Proteomes" id="UP000053110">
    <property type="component" value="Unassembled WGS sequence"/>
</dbReference>
<reference evidence="2" key="2">
    <citation type="submission" date="2013-01" db="EMBL/GenBank/DDBJ databases">
        <title>The wheat powdery mildew genome reveals unique evolution of an obligate biotroph.</title>
        <authorList>
            <person name="Oberhaensli S."/>
            <person name="Wicker T."/>
            <person name="Keller B."/>
        </authorList>
    </citation>
    <scope>NUCLEOTIDE SEQUENCE</scope>
    <source>
        <strain evidence="2">96224</strain>
    </source>
</reference>
<sequence length="165" mass="17735">MSGSKLDRKFPKKRTVDTHPPDVVSEGLGKDLSHINEETWIVGAEDVQCAAGNYASMDMGLGSDPEPDMEVSNGALNAGTIQSSTGSRGTVRHNGDKWWTRMIKRYGSLELENKGSVARDHLALGLSLLPPITSMTCLFLTTPVQNAPFSPGSVLLLLFHPSASL</sequence>
<evidence type="ECO:0000313" key="4">
    <source>
        <dbReference type="Proteomes" id="UP000053110"/>
    </source>
</evidence>
<dbReference type="OrthoDB" id="199599at2759"/>
<accession>A0A061HJM9</accession>
<proteinExistence type="predicted"/>
<reference evidence="4" key="1">
    <citation type="journal article" date="2013" name="Nat. Genet.">
        <title>The wheat powdery mildew genome shows the unique evolution of an obligate biotroph.</title>
        <authorList>
            <person name="Wicker T."/>
            <person name="Oberhaensli S."/>
            <person name="Parlange F."/>
            <person name="Buchmann J.P."/>
            <person name="Shatalina M."/>
            <person name="Roffler S."/>
            <person name="Ben-David R."/>
            <person name="Dolezel J."/>
            <person name="Simkova H."/>
            <person name="Schulze-Lefert P."/>
            <person name="Spanu P.D."/>
            <person name="Bruggmann R."/>
            <person name="Amselem J."/>
            <person name="Quesneville H."/>
            <person name="Ver Loren van Themaat E."/>
            <person name="Paape T."/>
            <person name="Shimizu K.K."/>
            <person name="Keller B."/>
        </authorList>
    </citation>
    <scope>NUCLEOTIDE SEQUENCE [LARGE SCALE GENOMIC DNA]</scope>
    <source>
        <strain evidence="4">96224</strain>
    </source>
</reference>
<reference evidence="3" key="3">
    <citation type="submission" date="2018-07" db="EMBL/GenBank/DDBJ databases">
        <authorList>
            <person name="Quirk P.G."/>
            <person name="Krulwich T.A."/>
        </authorList>
    </citation>
    <scope>NUCLEOTIDE SEQUENCE</scope>
    <source>
        <strain evidence="3">96224</strain>
    </source>
</reference>
<feature type="compositionally biased region" description="Basic and acidic residues" evidence="1">
    <location>
        <begin position="1"/>
        <end position="20"/>
    </location>
</feature>
<gene>
    <name evidence="2" type="ORF">BGT96224_1965</name>
    <name evidence="3" type="ORF">BGT96224V2_LOCUS2094</name>
</gene>
<protein>
    <submittedName>
        <fullName evidence="3">Bgt-1965</fullName>
    </submittedName>
</protein>
<dbReference type="EMBL" id="KE375007">
    <property type="protein sequence ID" value="EPQ66111.1"/>
    <property type="molecule type" value="Genomic_DNA"/>
</dbReference>
<evidence type="ECO:0000313" key="2">
    <source>
        <dbReference type="EMBL" id="EPQ66111.1"/>
    </source>
</evidence>
<evidence type="ECO:0000313" key="3">
    <source>
        <dbReference type="EMBL" id="SUZ08956.1"/>
    </source>
</evidence>
<name>A0A061HJM9_BLUGR</name>
<feature type="region of interest" description="Disordered" evidence="1">
    <location>
        <begin position="1"/>
        <end position="28"/>
    </location>
</feature>
<organism evidence="3">
    <name type="scientific">Blumeria graminis f. sp. tritici 96224</name>
    <dbReference type="NCBI Taxonomy" id="1268274"/>
    <lineage>
        <taxon>Eukaryota</taxon>
        <taxon>Fungi</taxon>
        <taxon>Dikarya</taxon>
        <taxon>Ascomycota</taxon>
        <taxon>Pezizomycotina</taxon>
        <taxon>Leotiomycetes</taxon>
        <taxon>Erysiphales</taxon>
        <taxon>Erysiphaceae</taxon>
        <taxon>Blumeria</taxon>
    </lineage>
</organism>
<dbReference type="EMBL" id="UIGY01000034">
    <property type="protein sequence ID" value="SUZ08956.1"/>
    <property type="molecule type" value="Genomic_DNA"/>
</dbReference>
<dbReference type="AlphaFoldDB" id="A0A061HJM9"/>